<dbReference type="Proteomes" id="UP000886998">
    <property type="component" value="Unassembled WGS sequence"/>
</dbReference>
<reference evidence="1" key="1">
    <citation type="submission" date="2020-08" db="EMBL/GenBank/DDBJ databases">
        <title>Multicomponent nature underlies the extraordinary mechanical properties of spider dragline silk.</title>
        <authorList>
            <person name="Kono N."/>
            <person name="Nakamura H."/>
            <person name="Mori M."/>
            <person name="Yoshida Y."/>
            <person name="Ohtoshi R."/>
            <person name="Malay A.D."/>
            <person name="Moran D.A.P."/>
            <person name="Tomita M."/>
            <person name="Numata K."/>
            <person name="Arakawa K."/>
        </authorList>
    </citation>
    <scope>NUCLEOTIDE SEQUENCE</scope>
</reference>
<dbReference type="Pfam" id="PF05380">
    <property type="entry name" value="Peptidase_A17"/>
    <property type="match status" value="1"/>
</dbReference>
<accession>A0A8X7C5Q3</accession>
<protein>
    <submittedName>
        <fullName evidence="1">Uncharacterized protein</fullName>
    </submittedName>
</protein>
<evidence type="ECO:0000313" key="1">
    <source>
        <dbReference type="EMBL" id="GFY54948.1"/>
    </source>
</evidence>
<organism evidence="1 2">
    <name type="scientific">Trichonephila inaurata madagascariensis</name>
    <dbReference type="NCBI Taxonomy" id="2747483"/>
    <lineage>
        <taxon>Eukaryota</taxon>
        <taxon>Metazoa</taxon>
        <taxon>Ecdysozoa</taxon>
        <taxon>Arthropoda</taxon>
        <taxon>Chelicerata</taxon>
        <taxon>Arachnida</taxon>
        <taxon>Araneae</taxon>
        <taxon>Araneomorphae</taxon>
        <taxon>Entelegynae</taxon>
        <taxon>Araneoidea</taxon>
        <taxon>Nephilidae</taxon>
        <taxon>Trichonephila</taxon>
        <taxon>Trichonephila inaurata</taxon>
    </lineage>
</organism>
<dbReference type="AlphaFoldDB" id="A0A8X7C5Q3"/>
<name>A0A8X7C5Q3_9ARAC</name>
<dbReference type="EMBL" id="BMAV01010093">
    <property type="protein sequence ID" value="GFY54948.1"/>
    <property type="molecule type" value="Genomic_DNA"/>
</dbReference>
<dbReference type="OrthoDB" id="6428963at2759"/>
<gene>
    <name evidence="1" type="ORF">TNIN_259261</name>
</gene>
<proteinExistence type="predicted"/>
<comment type="caution">
    <text evidence="1">The sequence shown here is derived from an EMBL/GenBank/DDBJ whole genome shotgun (WGS) entry which is preliminary data.</text>
</comment>
<sequence length="95" mass="10463">MTSNDSETKVSTKSNFIACKNNPGSKSDKNFFKCSGVHSSEAAYACVIYAVQRNREATKVRMLGSKSKVTPLKPLCIPRLELNGALLLAWFCNFV</sequence>
<dbReference type="InterPro" id="IPR008042">
    <property type="entry name" value="Retrotrans_Pao"/>
</dbReference>
<keyword evidence="2" id="KW-1185">Reference proteome</keyword>
<evidence type="ECO:0000313" key="2">
    <source>
        <dbReference type="Proteomes" id="UP000886998"/>
    </source>
</evidence>